<dbReference type="Pfam" id="PF02049">
    <property type="entry name" value="FliE"/>
    <property type="match status" value="1"/>
</dbReference>
<keyword evidence="6" id="KW-0966">Cell projection</keyword>
<comment type="subcellular location">
    <subcellularLocation>
        <location evidence="1 4">Bacterial flagellum basal body</location>
    </subcellularLocation>
</comment>
<dbReference type="AlphaFoldDB" id="A0A6N8HVI6"/>
<dbReference type="GO" id="GO:0071973">
    <property type="term" value="P:bacterial-type flagellum-dependent cell motility"/>
    <property type="evidence" value="ECO:0007669"/>
    <property type="project" value="InterPro"/>
</dbReference>
<dbReference type="HAMAP" id="MF_00724">
    <property type="entry name" value="FliE"/>
    <property type="match status" value="1"/>
</dbReference>
<proteinExistence type="inferred from homology"/>
<protein>
    <recommendedName>
        <fullName evidence="4 5">Flagellar hook-basal body complex protein FliE</fullName>
    </recommendedName>
</protein>
<evidence type="ECO:0000313" key="9">
    <source>
        <dbReference type="Proteomes" id="UP000515909"/>
    </source>
</evidence>
<accession>A0A7G8TFJ1</accession>
<dbReference type="OrthoDB" id="9812413at2"/>
<dbReference type="PRINTS" id="PR01006">
    <property type="entry name" value="FLGHOOKFLIE"/>
</dbReference>
<accession>A0A6N8HVI6</accession>
<gene>
    <name evidence="4 6" type="primary">fliE</name>
    <name evidence="6" type="ORF">CAFE_03970</name>
    <name evidence="7" type="ORF">HCR03_09330</name>
</gene>
<dbReference type="GO" id="GO:0003774">
    <property type="term" value="F:cytoskeletal motor activity"/>
    <property type="evidence" value="ECO:0007669"/>
    <property type="project" value="InterPro"/>
</dbReference>
<name>A0A6N8HVI6_9FIRM</name>
<evidence type="ECO:0000256" key="5">
    <source>
        <dbReference type="NCBIfam" id="TIGR00205"/>
    </source>
</evidence>
<evidence type="ECO:0000313" key="6">
    <source>
        <dbReference type="EMBL" id="MVB09732.1"/>
    </source>
</evidence>
<evidence type="ECO:0000256" key="4">
    <source>
        <dbReference type="HAMAP-Rule" id="MF_00724"/>
    </source>
</evidence>
<keyword evidence="3 4" id="KW-0975">Bacterial flagellum</keyword>
<evidence type="ECO:0000313" key="8">
    <source>
        <dbReference type="Proteomes" id="UP000469440"/>
    </source>
</evidence>
<sequence>MNQIVPIQDLNSLNTLSSAGSNAAQSPSGLPFQSLFEDAVNNVKQTDASLNTEVYKMTTGQSDNLHDIYIASQKASLSVDLLVQMRNKVLDSYNEIMRMSV</sequence>
<evidence type="ECO:0000256" key="3">
    <source>
        <dbReference type="ARBA" id="ARBA00023143"/>
    </source>
</evidence>
<dbReference type="EMBL" id="VWXL01000014">
    <property type="protein sequence ID" value="MVB09732.1"/>
    <property type="molecule type" value="Genomic_DNA"/>
</dbReference>
<organism evidence="6 8">
    <name type="scientific">Caproicibacter fermentans</name>
    <dbReference type="NCBI Taxonomy" id="2576756"/>
    <lineage>
        <taxon>Bacteria</taxon>
        <taxon>Bacillati</taxon>
        <taxon>Bacillota</taxon>
        <taxon>Clostridia</taxon>
        <taxon>Eubacteriales</taxon>
        <taxon>Acutalibacteraceae</taxon>
        <taxon>Caproicibacter</taxon>
    </lineage>
</organism>
<dbReference type="EMBL" id="CP060286">
    <property type="protein sequence ID" value="QNK42382.1"/>
    <property type="molecule type" value="Genomic_DNA"/>
</dbReference>
<dbReference type="Proteomes" id="UP000515909">
    <property type="component" value="Chromosome"/>
</dbReference>
<dbReference type="GO" id="GO:0009425">
    <property type="term" value="C:bacterial-type flagellum basal body"/>
    <property type="evidence" value="ECO:0007669"/>
    <property type="project" value="UniProtKB-SubCell"/>
</dbReference>
<reference evidence="7 9" key="2">
    <citation type="submission" date="2020-08" db="EMBL/GenBank/DDBJ databases">
        <title>The isolate Caproiciproducens sp. 7D4C2 produces n-caproate at mildly acidic conditions from hexoses: genome and rBOX comparison with related strains and chain-elongating bacteria.</title>
        <authorList>
            <person name="Esquivel-Elizondo S."/>
            <person name="Bagci C."/>
            <person name="Temovska M."/>
            <person name="Jeon B.S."/>
            <person name="Bessarab I."/>
            <person name="Williams R.B.H."/>
            <person name="Huson D.H."/>
            <person name="Angenent L.T."/>
        </authorList>
    </citation>
    <scope>NUCLEOTIDE SEQUENCE [LARGE SCALE GENOMIC DNA]</scope>
    <source>
        <strain evidence="7 9">7D4C2</strain>
    </source>
</reference>
<keyword evidence="6" id="KW-0969">Cilium</keyword>
<dbReference type="InterPro" id="IPR001624">
    <property type="entry name" value="FliE"/>
</dbReference>
<dbReference type="PANTHER" id="PTHR34653:SF1">
    <property type="entry name" value="FLAGELLAR HOOK-BASAL BODY COMPLEX PROTEIN FLIE"/>
    <property type="match status" value="1"/>
</dbReference>
<evidence type="ECO:0000256" key="2">
    <source>
        <dbReference type="ARBA" id="ARBA00009272"/>
    </source>
</evidence>
<dbReference type="GO" id="GO:0005198">
    <property type="term" value="F:structural molecule activity"/>
    <property type="evidence" value="ECO:0007669"/>
    <property type="project" value="UniProtKB-UniRule"/>
</dbReference>
<dbReference type="KEGG" id="cfem:HCR03_09330"/>
<dbReference type="RefSeq" id="WP_066642804.1">
    <property type="nucleotide sequence ID" value="NZ_CP060286.1"/>
</dbReference>
<keyword evidence="6" id="KW-0282">Flagellum</keyword>
<dbReference type="NCBIfam" id="TIGR00205">
    <property type="entry name" value="fliE"/>
    <property type="match status" value="1"/>
</dbReference>
<reference evidence="6 8" key="1">
    <citation type="submission" date="2019-09" db="EMBL/GenBank/DDBJ databases">
        <title>Genome sequence of Clostridium sp. EA1.</title>
        <authorList>
            <person name="Poehlein A."/>
            <person name="Bengelsdorf F.R."/>
            <person name="Daniel R."/>
        </authorList>
    </citation>
    <scope>NUCLEOTIDE SEQUENCE [LARGE SCALE GENOMIC DNA]</scope>
    <source>
        <strain evidence="6 8">EA1</strain>
    </source>
</reference>
<evidence type="ECO:0000256" key="1">
    <source>
        <dbReference type="ARBA" id="ARBA00004117"/>
    </source>
</evidence>
<keyword evidence="8" id="KW-1185">Reference proteome</keyword>
<dbReference type="PANTHER" id="PTHR34653">
    <property type="match status" value="1"/>
</dbReference>
<evidence type="ECO:0000313" key="7">
    <source>
        <dbReference type="EMBL" id="QNK42382.1"/>
    </source>
</evidence>
<dbReference type="Proteomes" id="UP000469440">
    <property type="component" value="Unassembled WGS sequence"/>
</dbReference>
<comment type="similarity">
    <text evidence="2 4">Belongs to the FliE family.</text>
</comment>